<feature type="transmembrane region" description="Helical" evidence="1">
    <location>
        <begin position="74"/>
        <end position="95"/>
    </location>
</feature>
<dbReference type="Proteomes" id="UP000054321">
    <property type="component" value="Unassembled WGS sequence"/>
</dbReference>
<keyword evidence="1" id="KW-1133">Transmembrane helix</keyword>
<protein>
    <submittedName>
        <fullName evidence="2">Uncharacterized protein</fullName>
    </submittedName>
</protein>
<name>A0A0C3HJK6_OIDMZ</name>
<evidence type="ECO:0000313" key="3">
    <source>
        <dbReference type="Proteomes" id="UP000054321"/>
    </source>
</evidence>
<proteinExistence type="predicted"/>
<dbReference type="EMBL" id="KN832874">
    <property type="protein sequence ID" value="KIN03255.1"/>
    <property type="molecule type" value="Genomic_DNA"/>
</dbReference>
<evidence type="ECO:0000256" key="1">
    <source>
        <dbReference type="SAM" id="Phobius"/>
    </source>
</evidence>
<reference evidence="2 3" key="1">
    <citation type="submission" date="2014-04" db="EMBL/GenBank/DDBJ databases">
        <authorList>
            <consortium name="DOE Joint Genome Institute"/>
            <person name="Kuo A."/>
            <person name="Martino E."/>
            <person name="Perotto S."/>
            <person name="Kohler A."/>
            <person name="Nagy L.G."/>
            <person name="Floudas D."/>
            <person name="Copeland A."/>
            <person name="Barry K.W."/>
            <person name="Cichocki N."/>
            <person name="Veneault-Fourrey C."/>
            <person name="LaButti K."/>
            <person name="Lindquist E.A."/>
            <person name="Lipzen A."/>
            <person name="Lundell T."/>
            <person name="Morin E."/>
            <person name="Murat C."/>
            <person name="Sun H."/>
            <person name="Tunlid A."/>
            <person name="Henrissat B."/>
            <person name="Grigoriev I.V."/>
            <person name="Hibbett D.S."/>
            <person name="Martin F."/>
            <person name="Nordberg H.P."/>
            <person name="Cantor M.N."/>
            <person name="Hua S.X."/>
        </authorList>
    </citation>
    <scope>NUCLEOTIDE SEQUENCE [LARGE SCALE GENOMIC DNA]</scope>
    <source>
        <strain evidence="2 3">Zn</strain>
    </source>
</reference>
<sequence length="194" mass="21893">MALSGKYMKEADTIFASLSNQPKNQTPADIEICKRLIYCYLAAFKYFDYVKTRKLIYPPNAVYSESNQINFCRWYNSTYIFFAVTTILICIFRAASEAQNSLFHAVNQTIAVLEAMDKFVVTKNAGTIIKRTSARDKYCSLTHETSHPGAGLQHSSSTDDDEQALFWKEWANSWDMRGASEEFGGMGMGGFMGT</sequence>
<dbReference type="AlphaFoldDB" id="A0A0C3HJK6"/>
<dbReference type="OrthoDB" id="4348429at2759"/>
<keyword evidence="1" id="KW-0472">Membrane</keyword>
<reference evidence="3" key="2">
    <citation type="submission" date="2015-01" db="EMBL/GenBank/DDBJ databases">
        <title>Evolutionary Origins and Diversification of the Mycorrhizal Mutualists.</title>
        <authorList>
            <consortium name="DOE Joint Genome Institute"/>
            <consortium name="Mycorrhizal Genomics Consortium"/>
            <person name="Kohler A."/>
            <person name="Kuo A."/>
            <person name="Nagy L.G."/>
            <person name="Floudas D."/>
            <person name="Copeland A."/>
            <person name="Barry K.W."/>
            <person name="Cichocki N."/>
            <person name="Veneault-Fourrey C."/>
            <person name="LaButti K."/>
            <person name="Lindquist E.A."/>
            <person name="Lipzen A."/>
            <person name="Lundell T."/>
            <person name="Morin E."/>
            <person name="Murat C."/>
            <person name="Riley R."/>
            <person name="Ohm R."/>
            <person name="Sun H."/>
            <person name="Tunlid A."/>
            <person name="Henrissat B."/>
            <person name="Grigoriev I.V."/>
            <person name="Hibbett D.S."/>
            <person name="Martin F."/>
        </authorList>
    </citation>
    <scope>NUCLEOTIDE SEQUENCE [LARGE SCALE GENOMIC DNA]</scope>
    <source>
        <strain evidence="3">Zn</strain>
    </source>
</reference>
<dbReference type="InParanoid" id="A0A0C3HJK6"/>
<organism evidence="2 3">
    <name type="scientific">Oidiodendron maius (strain Zn)</name>
    <dbReference type="NCBI Taxonomy" id="913774"/>
    <lineage>
        <taxon>Eukaryota</taxon>
        <taxon>Fungi</taxon>
        <taxon>Dikarya</taxon>
        <taxon>Ascomycota</taxon>
        <taxon>Pezizomycotina</taxon>
        <taxon>Leotiomycetes</taxon>
        <taxon>Leotiomycetes incertae sedis</taxon>
        <taxon>Myxotrichaceae</taxon>
        <taxon>Oidiodendron</taxon>
    </lineage>
</organism>
<accession>A0A0C3HJK6</accession>
<keyword evidence="1" id="KW-0812">Transmembrane</keyword>
<evidence type="ECO:0000313" key="2">
    <source>
        <dbReference type="EMBL" id="KIN03255.1"/>
    </source>
</evidence>
<gene>
    <name evidence="2" type="ORF">OIDMADRAFT_144243</name>
</gene>
<keyword evidence="3" id="KW-1185">Reference proteome</keyword>
<dbReference type="HOGENOM" id="CLU_1402841_0_0_1"/>